<dbReference type="Gene3D" id="3.80.10.10">
    <property type="entry name" value="Ribonuclease Inhibitor"/>
    <property type="match status" value="1"/>
</dbReference>
<evidence type="ECO:0000256" key="2">
    <source>
        <dbReference type="ARBA" id="ARBA00022490"/>
    </source>
</evidence>
<evidence type="ECO:0000256" key="4">
    <source>
        <dbReference type="ARBA" id="ARBA00022737"/>
    </source>
</evidence>
<feature type="domain" description="NACHT LRR and PYD" evidence="8">
    <location>
        <begin position="121"/>
        <end position="250"/>
    </location>
</feature>
<feature type="signal peptide" evidence="7">
    <location>
        <begin position="1"/>
        <end position="24"/>
    </location>
</feature>
<dbReference type="InterPro" id="IPR032675">
    <property type="entry name" value="LRR_dom_sf"/>
</dbReference>
<reference evidence="10" key="1">
    <citation type="submission" date="2025-08" db="UniProtKB">
        <authorList>
            <consortium name="Ensembl"/>
        </authorList>
    </citation>
    <scope>IDENTIFICATION</scope>
</reference>
<proteinExistence type="predicted"/>
<dbReference type="InterPro" id="IPR041075">
    <property type="entry name" value="NOD1/2_WH"/>
</dbReference>
<comment type="subcellular location">
    <subcellularLocation>
        <location evidence="1">Cytoplasm</location>
    </subcellularLocation>
</comment>
<dbReference type="SUPFAM" id="SSF52047">
    <property type="entry name" value="RNI-like"/>
    <property type="match status" value="1"/>
</dbReference>
<dbReference type="Pfam" id="PF13516">
    <property type="entry name" value="LRR_6"/>
    <property type="match status" value="2"/>
</dbReference>
<keyword evidence="5" id="KW-0547">Nucleotide-binding</keyword>
<evidence type="ECO:0000259" key="9">
    <source>
        <dbReference type="Pfam" id="PF17779"/>
    </source>
</evidence>
<keyword evidence="6" id="KW-0067">ATP-binding</keyword>
<dbReference type="GO" id="GO:0005524">
    <property type="term" value="F:ATP binding"/>
    <property type="evidence" value="ECO:0007669"/>
    <property type="project" value="UniProtKB-KW"/>
</dbReference>
<sequence>MCHIPLFCWISAAVLKKMLSRAESGEIPKTLTQMYTHFLLLQTNIKHEKDYEKKVTDEYMILKLGKLAYKQLEKGNVIFYEEDLRECGIDVTEASVYSGLCSQIFREELGLYQGKVFCFVHLSVQEHLAALYVHLSYKNNRSQFFSCLSSELSLFFTYNLSDVHQRAVDEALQSKNGHLDLFLRFLLGLSVNANQSILQRLMKQTRSSSDRNEKTVEYIKEKIRTINSTEKSINLFHCLNELGDHSLVEEMQHYLRSGRISEAKLSSSQWSAVAFVLLTSEKKQDKFRLMEFVGANKADLILQKLLPVIKESRKAELSYCGVTDEGCAVLASALRSNPSHLRELDLTGNNLHDSDMKLISAALANHHCKLEILRLCNCGLRYEGCAALASALISNPEHLRELDLSGNNVGESGLNLFTALKNSPHYKLETLQISSFPLRLPFIDGAQQPFLPFHNLQGNLHSNNPLEYFSSDSFMDFYPLIH</sequence>
<evidence type="ECO:0000256" key="1">
    <source>
        <dbReference type="ARBA" id="ARBA00004496"/>
    </source>
</evidence>
<dbReference type="InterPro" id="IPR001611">
    <property type="entry name" value="Leu-rich_rpt"/>
</dbReference>
<keyword evidence="7" id="KW-0732">Signal</keyword>
<accession>A0A8C2B9N1</accession>
<dbReference type="Proteomes" id="UP000694700">
    <property type="component" value="Unplaced"/>
</dbReference>
<evidence type="ECO:0000256" key="5">
    <source>
        <dbReference type="ARBA" id="ARBA00022741"/>
    </source>
</evidence>
<protein>
    <submittedName>
        <fullName evidence="10">Uncharacterized protein</fullName>
    </submittedName>
</protein>
<feature type="chain" id="PRO_5034406002" evidence="7">
    <location>
        <begin position="25"/>
        <end position="482"/>
    </location>
</feature>
<evidence type="ECO:0000313" key="11">
    <source>
        <dbReference type="Proteomes" id="UP000694700"/>
    </source>
</evidence>
<evidence type="ECO:0000256" key="3">
    <source>
        <dbReference type="ARBA" id="ARBA00022614"/>
    </source>
</evidence>
<keyword evidence="3" id="KW-0433">Leucine-rich repeat</keyword>
<dbReference type="SMART" id="SM00368">
    <property type="entry name" value="LRR_RI"/>
    <property type="match status" value="4"/>
</dbReference>
<dbReference type="PANTHER" id="PTHR24106">
    <property type="entry name" value="NACHT, LRR AND CARD DOMAINS-CONTAINING"/>
    <property type="match status" value="1"/>
</dbReference>
<evidence type="ECO:0000256" key="6">
    <source>
        <dbReference type="ARBA" id="ARBA00022840"/>
    </source>
</evidence>
<keyword evidence="4" id="KW-0677">Repeat</keyword>
<evidence type="ECO:0000259" key="8">
    <source>
        <dbReference type="Pfam" id="PF17776"/>
    </source>
</evidence>
<dbReference type="AlphaFoldDB" id="A0A8C2B9N1"/>
<dbReference type="Pfam" id="PF17779">
    <property type="entry name" value="WHD_NOD2"/>
    <property type="match status" value="1"/>
</dbReference>
<dbReference type="Ensembl" id="ENSCCRT00015120910.1">
    <property type="protein sequence ID" value="ENSCCRP00015117191.1"/>
    <property type="gene ID" value="ENSCCRG00015046285.1"/>
</dbReference>
<name>A0A8C2B9N1_CYPCA</name>
<keyword evidence="2" id="KW-0963">Cytoplasm</keyword>
<dbReference type="GO" id="GO:0005737">
    <property type="term" value="C:cytoplasm"/>
    <property type="evidence" value="ECO:0007669"/>
    <property type="project" value="UniProtKB-SubCell"/>
</dbReference>
<organism evidence="10 11">
    <name type="scientific">Cyprinus carpio</name>
    <name type="common">Common carp</name>
    <dbReference type="NCBI Taxonomy" id="7962"/>
    <lineage>
        <taxon>Eukaryota</taxon>
        <taxon>Metazoa</taxon>
        <taxon>Chordata</taxon>
        <taxon>Craniata</taxon>
        <taxon>Vertebrata</taxon>
        <taxon>Euteleostomi</taxon>
        <taxon>Actinopterygii</taxon>
        <taxon>Neopterygii</taxon>
        <taxon>Teleostei</taxon>
        <taxon>Ostariophysi</taxon>
        <taxon>Cypriniformes</taxon>
        <taxon>Cyprinidae</taxon>
        <taxon>Cyprininae</taxon>
        <taxon>Cyprinus</taxon>
    </lineage>
</organism>
<dbReference type="InterPro" id="IPR051261">
    <property type="entry name" value="NLR"/>
</dbReference>
<evidence type="ECO:0000313" key="10">
    <source>
        <dbReference type="Ensembl" id="ENSCCRP00015117191.1"/>
    </source>
</evidence>
<dbReference type="InterPro" id="IPR041267">
    <property type="entry name" value="NLRP_HD2"/>
</dbReference>
<feature type="domain" description="NOD1/2 winged helix" evidence="9">
    <location>
        <begin position="60"/>
        <end position="119"/>
    </location>
</feature>
<evidence type="ECO:0000256" key="7">
    <source>
        <dbReference type="SAM" id="SignalP"/>
    </source>
</evidence>
<dbReference type="Pfam" id="PF17776">
    <property type="entry name" value="NLRC4_HD2"/>
    <property type="match status" value="1"/>
</dbReference>